<dbReference type="InterPro" id="IPR014025">
    <property type="entry name" value="Glutaredoxin_subgr"/>
</dbReference>
<dbReference type="InterPro" id="IPR036249">
    <property type="entry name" value="Thioredoxin-like_sf"/>
</dbReference>
<keyword evidence="5" id="KW-0812">Transmembrane</keyword>
<dbReference type="PANTHER" id="PTHR45694:SF5">
    <property type="entry name" value="GLUTAREDOXIN 2"/>
    <property type="match status" value="1"/>
</dbReference>
<keyword evidence="3" id="KW-0411">Iron-sulfur</keyword>
<dbReference type="PANTHER" id="PTHR45694">
    <property type="entry name" value="GLUTAREDOXIN 2"/>
    <property type="match status" value="1"/>
</dbReference>
<gene>
    <name evidence="7" type="ORF">DASC09_014340</name>
</gene>
<dbReference type="GO" id="GO:0005796">
    <property type="term" value="C:Golgi lumen"/>
    <property type="evidence" value="ECO:0007669"/>
    <property type="project" value="TreeGrafter"/>
</dbReference>
<accession>A0AAV5QI96</accession>
<dbReference type="GO" id="GO:0034599">
    <property type="term" value="P:cellular response to oxidative stress"/>
    <property type="evidence" value="ECO:0007669"/>
    <property type="project" value="TreeGrafter"/>
</dbReference>
<comment type="caution">
    <text evidence="7">The sequence shown here is derived from an EMBL/GenBank/DDBJ whole genome shotgun (WGS) entry which is preliminary data.</text>
</comment>
<dbReference type="GO" id="GO:0004362">
    <property type="term" value="F:glutathione-disulfide reductase (NADPH) activity"/>
    <property type="evidence" value="ECO:0007669"/>
    <property type="project" value="UniProtKB-ARBA"/>
</dbReference>
<evidence type="ECO:0000256" key="2">
    <source>
        <dbReference type="ARBA" id="ARBA00022714"/>
    </source>
</evidence>
<feature type="region of interest" description="Disordered" evidence="4">
    <location>
        <begin position="76"/>
        <end position="95"/>
    </location>
</feature>
<dbReference type="Pfam" id="PF00462">
    <property type="entry name" value="Glutaredoxin"/>
    <property type="match status" value="1"/>
</dbReference>
<dbReference type="Proteomes" id="UP001360560">
    <property type="component" value="Unassembled WGS sequence"/>
</dbReference>
<evidence type="ECO:0000256" key="4">
    <source>
        <dbReference type="SAM" id="MobiDB-lite"/>
    </source>
</evidence>
<keyword evidence="5" id="KW-1133">Transmembrane helix</keyword>
<dbReference type="GO" id="GO:0051537">
    <property type="term" value="F:2 iron, 2 sulfur cluster binding"/>
    <property type="evidence" value="ECO:0007669"/>
    <property type="project" value="UniProtKB-KW"/>
</dbReference>
<evidence type="ECO:0000313" key="8">
    <source>
        <dbReference type="Proteomes" id="UP001360560"/>
    </source>
</evidence>
<proteinExistence type="inferred from homology"/>
<keyword evidence="5" id="KW-0472">Membrane</keyword>
<keyword evidence="2" id="KW-0479">Metal-binding</keyword>
<keyword evidence="8" id="KW-1185">Reference proteome</keyword>
<dbReference type="PROSITE" id="PS51354">
    <property type="entry name" value="GLUTAREDOXIN_2"/>
    <property type="match status" value="1"/>
</dbReference>
<evidence type="ECO:0000313" key="7">
    <source>
        <dbReference type="EMBL" id="GMM34109.1"/>
    </source>
</evidence>
<dbReference type="AlphaFoldDB" id="A0AAV5QI96"/>
<dbReference type="EMBL" id="BTFZ01000002">
    <property type="protein sequence ID" value="GMM34109.1"/>
    <property type="molecule type" value="Genomic_DNA"/>
</dbReference>
<dbReference type="InterPro" id="IPR011899">
    <property type="entry name" value="Glutaredoxin_euk/vir"/>
</dbReference>
<name>A0AAV5QI96_9ASCO</name>
<feature type="compositionally biased region" description="Basic and acidic residues" evidence="4">
    <location>
        <begin position="78"/>
        <end position="95"/>
    </location>
</feature>
<keyword evidence="2" id="KW-0408">Iron</keyword>
<sequence>MSNRKIRLSVFAVAIVVGVLILFQTFHYSDDFKMATALLGDDTKENTEANNILVSNTVVQGANSEDKLQEANSVIKVSGEDKEGSRKDLTEKPGEQFNPEKEFMEILSFSPVVIFSKTYCPYSQRLKSLLKNDYELTPEPIIVELDKHKHGAELQTYIGQQSGRRTVPNLYVKGVSRGGSDDIRELHDKGELLDLLTTWGNKSLKVTKHSVPSNS</sequence>
<dbReference type="GO" id="GO:0005801">
    <property type="term" value="C:cis-Golgi network"/>
    <property type="evidence" value="ECO:0007669"/>
    <property type="project" value="UniProtKB-ARBA"/>
</dbReference>
<dbReference type="CDD" id="cd03419">
    <property type="entry name" value="GRX_GRXh_1_2_like"/>
    <property type="match status" value="1"/>
</dbReference>
<evidence type="ECO:0000256" key="1">
    <source>
        <dbReference type="ARBA" id="ARBA00009630"/>
    </source>
</evidence>
<organism evidence="7 8">
    <name type="scientific">Saccharomycopsis crataegensis</name>
    <dbReference type="NCBI Taxonomy" id="43959"/>
    <lineage>
        <taxon>Eukaryota</taxon>
        <taxon>Fungi</taxon>
        <taxon>Dikarya</taxon>
        <taxon>Ascomycota</taxon>
        <taxon>Saccharomycotina</taxon>
        <taxon>Saccharomycetes</taxon>
        <taxon>Saccharomycopsidaceae</taxon>
        <taxon>Saccharomycopsis</taxon>
    </lineage>
</organism>
<dbReference type="FunFam" id="3.40.30.10:FF:000093">
    <property type="entry name" value="Glutaredoxin 2"/>
    <property type="match status" value="1"/>
</dbReference>
<dbReference type="RefSeq" id="XP_064851109.1">
    <property type="nucleotide sequence ID" value="XM_064995037.1"/>
</dbReference>
<evidence type="ECO:0000256" key="5">
    <source>
        <dbReference type="SAM" id="Phobius"/>
    </source>
</evidence>
<dbReference type="SUPFAM" id="SSF52833">
    <property type="entry name" value="Thioredoxin-like"/>
    <property type="match status" value="1"/>
</dbReference>
<dbReference type="GO" id="GO:0000324">
    <property type="term" value="C:fungal-type vacuole"/>
    <property type="evidence" value="ECO:0007669"/>
    <property type="project" value="TreeGrafter"/>
</dbReference>
<dbReference type="NCBIfam" id="TIGR02180">
    <property type="entry name" value="GRX_euk"/>
    <property type="match status" value="1"/>
</dbReference>
<dbReference type="Gene3D" id="3.40.30.10">
    <property type="entry name" value="Glutaredoxin"/>
    <property type="match status" value="1"/>
</dbReference>
<reference evidence="7 8" key="1">
    <citation type="journal article" date="2023" name="Elife">
        <title>Identification of key yeast species and microbe-microbe interactions impacting larval growth of Drosophila in the wild.</title>
        <authorList>
            <person name="Mure A."/>
            <person name="Sugiura Y."/>
            <person name="Maeda R."/>
            <person name="Honda K."/>
            <person name="Sakurai N."/>
            <person name="Takahashi Y."/>
            <person name="Watada M."/>
            <person name="Katoh T."/>
            <person name="Gotoh A."/>
            <person name="Gotoh Y."/>
            <person name="Taniguchi I."/>
            <person name="Nakamura K."/>
            <person name="Hayashi T."/>
            <person name="Katayama T."/>
            <person name="Uemura T."/>
            <person name="Hattori Y."/>
        </authorList>
    </citation>
    <scope>NUCLEOTIDE SEQUENCE [LARGE SCALE GENOMIC DNA]</scope>
    <source>
        <strain evidence="7 8">SC-9</strain>
    </source>
</reference>
<dbReference type="GeneID" id="90072088"/>
<protein>
    <submittedName>
        <fullName evidence="7">Glutathione-disulfide reductase</fullName>
    </submittedName>
</protein>
<feature type="transmembrane region" description="Helical" evidence="5">
    <location>
        <begin position="6"/>
        <end position="26"/>
    </location>
</feature>
<evidence type="ECO:0000259" key="6">
    <source>
        <dbReference type="Pfam" id="PF00462"/>
    </source>
</evidence>
<feature type="domain" description="Glutaredoxin" evidence="6">
    <location>
        <begin position="112"/>
        <end position="175"/>
    </location>
</feature>
<keyword evidence="2" id="KW-0001">2Fe-2S</keyword>
<evidence type="ECO:0000256" key="3">
    <source>
        <dbReference type="ARBA" id="ARBA00023014"/>
    </source>
</evidence>
<dbReference type="InterPro" id="IPR002109">
    <property type="entry name" value="Glutaredoxin"/>
</dbReference>
<dbReference type="PRINTS" id="PR00160">
    <property type="entry name" value="GLUTAREDOXIN"/>
</dbReference>
<comment type="similarity">
    <text evidence="1">Belongs to the glutaredoxin family. Monothiol subfamily.</text>
</comment>